<sequence length="515" mass="58580">MEYLVVGPLVAFVFLLLIIWFWLLNRHKPPSTIWPFVGVLPSMIANATQIHDYASHVLQRTRRHTVRVRIRGLSVNFLLTSDPENIHHILSANFANYGRGERQKETLEFLGEGLLMADGAQWKALRRVTSSLFRTKDFLRLVERTTREKVETGLFEVLDHGMRGGLEVDMQDLCLRLTFDVSCIFLLGVDFKSLSPELPRVPFSEALDDLEESAIRRKIYPRSFWRLQRWLGLGHERKVAIATKILDDFMYKQVALMRIRSTKLKAERHPEGPRGLDVTSIFLLDQEDGTTKRDLDGPKVPDKYVRDIVMNLMSAGRDAAGTALTWFFWVISTNPSVESKLVEEMKDALEMTEGDAWRFPSFHELNKLTYLHAVLNETMRLYPPAPLNIKTAVEPDILPSGHRVSGDGEVVFSVYAMGRMEEIWGADCLEFRPERWLAESGGITRVPSSKYISAFSAGPRTCVGKDVAFIMMKMAAAGVVWSYRLRMVRGHHVVSPANSIVLHIKGGLKVNVTKR</sequence>
<keyword evidence="7" id="KW-0503">Monooxygenase</keyword>
<feature type="transmembrane region" description="Helical" evidence="8">
    <location>
        <begin position="6"/>
        <end position="24"/>
    </location>
</feature>
<dbReference type="PROSITE" id="PS00086">
    <property type="entry name" value="CYTOCHROME_P450"/>
    <property type="match status" value="1"/>
</dbReference>
<organism evidence="9 10">
    <name type="scientific">Kalanchoe fedtschenkoi</name>
    <name type="common">Lavender scallops</name>
    <name type="synonym">South American air plant</name>
    <dbReference type="NCBI Taxonomy" id="63787"/>
    <lineage>
        <taxon>Eukaryota</taxon>
        <taxon>Viridiplantae</taxon>
        <taxon>Streptophyta</taxon>
        <taxon>Embryophyta</taxon>
        <taxon>Tracheophyta</taxon>
        <taxon>Spermatophyta</taxon>
        <taxon>Magnoliopsida</taxon>
        <taxon>eudicotyledons</taxon>
        <taxon>Gunneridae</taxon>
        <taxon>Pentapetalae</taxon>
        <taxon>Saxifragales</taxon>
        <taxon>Crassulaceae</taxon>
        <taxon>Kalanchoe</taxon>
    </lineage>
</organism>
<accession>A0A7N0RFH2</accession>
<evidence type="ECO:0000313" key="9">
    <source>
        <dbReference type="EnsemblPlants" id="Kaladp0010s0217.1.v1.1.CDS.1"/>
    </source>
</evidence>
<dbReference type="SUPFAM" id="SSF48264">
    <property type="entry name" value="Cytochrome P450"/>
    <property type="match status" value="1"/>
</dbReference>
<keyword evidence="6 7" id="KW-0349">Heme</keyword>
<comment type="similarity">
    <text evidence="2 7">Belongs to the cytochrome P450 family.</text>
</comment>
<dbReference type="CDD" id="cd11064">
    <property type="entry name" value="CYP86A"/>
    <property type="match status" value="1"/>
</dbReference>
<feature type="binding site" description="axial binding residue" evidence="6">
    <location>
        <position position="462"/>
    </location>
    <ligand>
        <name>heme</name>
        <dbReference type="ChEBI" id="CHEBI:30413"/>
    </ligand>
    <ligandPart>
        <name>Fe</name>
        <dbReference type="ChEBI" id="CHEBI:18248"/>
    </ligandPart>
</feature>
<dbReference type="Proteomes" id="UP000594263">
    <property type="component" value="Unplaced"/>
</dbReference>
<dbReference type="Gramene" id="Kaladp0010s0217.1.v1.1">
    <property type="protein sequence ID" value="Kaladp0010s0217.1.v1.1.CDS.1"/>
    <property type="gene ID" value="Kaladp0010s0217.v1.1"/>
</dbReference>
<keyword evidence="3 6" id="KW-0479">Metal-binding</keyword>
<evidence type="ECO:0000256" key="2">
    <source>
        <dbReference type="ARBA" id="ARBA00010617"/>
    </source>
</evidence>
<evidence type="ECO:0000256" key="7">
    <source>
        <dbReference type="RuleBase" id="RU000461"/>
    </source>
</evidence>
<keyword evidence="10" id="KW-1185">Reference proteome</keyword>
<keyword evidence="8" id="KW-0812">Transmembrane</keyword>
<dbReference type="GO" id="GO:0006629">
    <property type="term" value="P:lipid metabolic process"/>
    <property type="evidence" value="ECO:0007669"/>
    <property type="project" value="UniProtKB-ARBA"/>
</dbReference>
<protein>
    <recommendedName>
        <fullName evidence="11">Cytochrome P450</fullName>
    </recommendedName>
</protein>
<evidence type="ECO:0008006" key="11">
    <source>
        <dbReference type="Google" id="ProtNLM"/>
    </source>
</evidence>
<keyword evidence="4 7" id="KW-0560">Oxidoreductase</keyword>
<evidence type="ECO:0000256" key="3">
    <source>
        <dbReference type="ARBA" id="ARBA00022723"/>
    </source>
</evidence>
<comment type="cofactor">
    <cofactor evidence="1 6">
        <name>heme</name>
        <dbReference type="ChEBI" id="CHEBI:30413"/>
    </cofactor>
</comment>
<dbReference type="Gene3D" id="1.10.630.10">
    <property type="entry name" value="Cytochrome P450"/>
    <property type="match status" value="1"/>
</dbReference>
<dbReference type="GO" id="GO:0020037">
    <property type="term" value="F:heme binding"/>
    <property type="evidence" value="ECO:0007669"/>
    <property type="project" value="InterPro"/>
</dbReference>
<evidence type="ECO:0000256" key="1">
    <source>
        <dbReference type="ARBA" id="ARBA00001971"/>
    </source>
</evidence>
<evidence type="ECO:0000256" key="8">
    <source>
        <dbReference type="SAM" id="Phobius"/>
    </source>
</evidence>
<dbReference type="EnsemblPlants" id="Kaladp0010s0217.1.v1.1">
    <property type="protein sequence ID" value="Kaladp0010s0217.1.v1.1.CDS.1"/>
    <property type="gene ID" value="Kaladp0010s0217.v1.1"/>
</dbReference>
<dbReference type="PRINTS" id="PR00463">
    <property type="entry name" value="EP450I"/>
</dbReference>
<name>A0A7N0RFH2_KALFE</name>
<dbReference type="InterPro" id="IPR002401">
    <property type="entry name" value="Cyt_P450_E_grp-I"/>
</dbReference>
<reference evidence="9" key="1">
    <citation type="submission" date="2021-01" db="UniProtKB">
        <authorList>
            <consortium name="EnsemblPlants"/>
        </authorList>
    </citation>
    <scope>IDENTIFICATION</scope>
</reference>
<evidence type="ECO:0000256" key="4">
    <source>
        <dbReference type="ARBA" id="ARBA00023002"/>
    </source>
</evidence>
<evidence type="ECO:0000256" key="5">
    <source>
        <dbReference type="ARBA" id="ARBA00023004"/>
    </source>
</evidence>
<proteinExistence type="inferred from homology"/>
<dbReference type="AlphaFoldDB" id="A0A7N0RFH2"/>
<dbReference type="PANTHER" id="PTHR24296">
    <property type="entry name" value="CYTOCHROME P450"/>
    <property type="match status" value="1"/>
</dbReference>
<dbReference type="Pfam" id="PF00067">
    <property type="entry name" value="p450"/>
    <property type="match status" value="1"/>
</dbReference>
<dbReference type="GO" id="GO:0016705">
    <property type="term" value="F:oxidoreductase activity, acting on paired donors, with incorporation or reduction of molecular oxygen"/>
    <property type="evidence" value="ECO:0007669"/>
    <property type="project" value="InterPro"/>
</dbReference>
<keyword evidence="8" id="KW-0472">Membrane</keyword>
<dbReference type="InterPro" id="IPR017972">
    <property type="entry name" value="Cyt_P450_CS"/>
</dbReference>
<keyword evidence="5 6" id="KW-0408">Iron</keyword>
<dbReference type="InterPro" id="IPR001128">
    <property type="entry name" value="Cyt_P450"/>
</dbReference>
<evidence type="ECO:0000256" key="6">
    <source>
        <dbReference type="PIRSR" id="PIRSR602401-1"/>
    </source>
</evidence>
<dbReference type="OMA" id="ANWKILF"/>
<dbReference type="PRINTS" id="PR00385">
    <property type="entry name" value="P450"/>
</dbReference>
<dbReference type="GO" id="GO:0004497">
    <property type="term" value="F:monooxygenase activity"/>
    <property type="evidence" value="ECO:0007669"/>
    <property type="project" value="UniProtKB-KW"/>
</dbReference>
<evidence type="ECO:0000313" key="10">
    <source>
        <dbReference type="Proteomes" id="UP000594263"/>
    </source>
</evidence>
<dbReference type="InterPro" id="IPR036396">
    <property type="entry name" value="Cyt_P450_sf"/>
</dbReference>
<dbReference type="GO" id="GO:0005506">
    <property type="term" value="F:iron ion binding"/>
    <property type="evidence" value="ECO:0007669"/>
    <property type="project" value="InterPro"/>
</dbReference>
<keyword evidence="8" id="KW-1133">Transmembrane helix</keyword>